<feature type="repeat" description="WD" evidence="1">
    <location>
        <begin position="163"/>
        <end position="205"/>
    </location>
</feature>
<dbReference type="InterPro" id="IPR036322">
    <property type="entry name" value="WD40_repeat_dom_sf"/>
</dbReference>
<reference evidence="2" key="1">
    <citation type="journal article" date="2023" name="Mol. Phylogenet. Evol.">
        <title>Genome-scale phylogeny and comparative genomics of the fungal order Sordariales.</title>
        <authorList>
            <person name="Hensen N."/>
            <person name="Bonometti L."/>
            <person name="Westerberg I."/>
            <person name="Brannstrom I.O."/>
            <person name="Guillou S."/>
            <person name="Cros-Aarteil S."/>
            <person name="Calhoun S."/>
            <person name="Haridas S."/>
            <person name="Kuo A."/>
            <person name="Mondo S."/>
            <person name="Pangilinan J."/>
            <person name="Riley R."/>
            <person name="LaButti K."/>
            <person name="Andreopoulos B."/>
            <person name="Lipzen A."/>
            <person name="Chen C."/>
            <person name="Yan M."/>
            <person name="Daum C."/>
            <person name="Ng V."/>
            <person name="Clum A."/>
            <person name="Steindorff A."/>
            <person name="Ohm R.A."/>
            <person name="Martin F."/>
            <person name="Silar P."/>
            <person name="Natvig D.O."/>
            <person name="Lalanne C."/>
            <person name="Gautier V."/>
            <person name="Ament-Velasquez S.L."/>
            <person name="Kruys A."/>
            <person name="Hutchinson M.I."/>
            <person name="Powell A.J."/>
            <person name="Barry K."/>
            <person name="Miller A.N."/>
            <person name="Grigoriev I.V."/>
            <person name="Debuchy R."/>
            <person name="Gladieux P."/>
            <person name="Hiltunen Thoren M."/>
            <person name="Johannesson H."/>
        </authorList>
    </citation>
    <scope>NUCLEOTIDE SEQUENCE</scope>
    <source>
        <strain evidence="2">CBS 508.74</strain>
    </source>
</reference>
<dbReference type="AlphaFoldDB" id="A0AAN6QGK9"/>
<sequence>MSSSLLKPSESPFLSDLVNDARRFVLSNSWVIERAPLQIYCSALVFSLTKTQIRSRFEHLIPSWVSHKPGVNERWPDLVSVLEADSTVTSVAFSPLDDLIVFGSRDGKTRIWNYVTGTSLYEFDHSKSVWRVAFSPDGRTVASELEDGLISVRDFVNGSMRNLTGHSSGVAGISFSRQDSNILASLSYDMTLRVWNTHKAHEVRFFSVPGRTVTAVAFSPNG</sequence>
<organism evidence="2 3">
    <name type="scientific">Canariomyces notabilis</name>
    <dbReference type="NCBI Taxonomy" id="2074819"/>
    <lineage>
        <taxon>Eukaryota</taxon>
        <taxon>Fungi</taxon>
        <taxon>Dikarya</taxon>
        <taxon>Ascomycota</taxon>
        <taxon>Pezizomycotina</taxon>
        <taxon>Sordariomycetes</taxon>
        <taxon>Sordariomycetidae</taxon>
        <taxon>Sordariales</taxon>
        <taxon>Chaetomiaceae</taxon>
        <taxon>Canariomyces</taxon>
    </lineage>
</organism>
<keyword evidence="3" id="KW-1185">Reference proteome</keyword>
<name>A0AAN6QGK9_9PEZI</name>
<dbReference type="SUPFAM" id="SSF50978">
    <property type="entry name" value="WD40 repeat-like"/>
    <property type="match status" value="1"/>
</dbReference>
<dbReference type="RefSeq" id="XP_064666821.1">
    <property type="nucleotide sequence ID" value="XM_064812132.1"/>
</dbReference>
<reference evidence="2" key="2">
    <citation type="submission" date="2023-05" db="EMBL/GenBank/DDBJ databases">
        <authorList>
            <consortium name="Lawrence Berkeley National Laboratory"/>
            <person name="Steindorff A."/>
            <person name="Hensen N."/>
            <person name="Bonometti L."/>
            <person name="Westerberg I."/>
            <person name="Brannstrom I.O."/>
            <person name="Guillou S."/>
            <person name="Cros-Aarteil S."/>
            <person name="Calhoun S."/>
            <person name="Haridas S."/>
            <person name="Kuo A."/>
            <person name="Mondo S."/>
            <person name="Pangilinan J."/>
            <person name="Riley R."/>
            <person name="Labutti K."/>
            <person name="Andreopoulos B."/>
            <person name="Lipzen A."/>
            <person name="Chen C."/>
            <person name="Yanf M."/>
            <person name="Daum C."/>
            <person name="Ng V."/>
            <person name="Clum A."/>
            <person name="Ohm R."/>
            <person name="Martin F."/>
            <person name="Silar P."/>
            <person name="Natvig D."/>
            <person name="Lalanne C."/>
            <person name="Gautier V."/>
            <person name="Ament-Velasquez S.L."/>
            <person name="Kruys A."/>
            <person name="Hutchinson M.I."/>
            <person name="Powell A.J."/>
            <person name="Barry K."/>
            <person name="Miller A.N."/>
            <person name="Grigoriev I.V."/>
            <person name="Debuchy R."/>
            <person name="Gladieux P."/>
            <person name="Thoren M.H."/>
            <person name="Johannesson H."/>
        </authorList>
    </citation>
    <scope>NUCLEOTIDE SEQUENCE</scope>
    <source>
        <strain evidence="2">CBS 508.74</strain>
    </source>
</reference>
<dbReference type="EMBL" id="MU853357">
    <property type="protein sequence ID" value="KAK4109251.1"/>
    <property type="molecule type" value="Genomic_DNA"/>
</dbReference>
<dbReference type="InterPro" id="IPR001680">
    <property type="entry name" value="WD40_rpt"/>
</dbReference>
<keyword evidence="1" id="KW-0853">WD repeat</keyword>
<dbReference type="Pfam" id="PF00400">
    <property type="entry name" value="WD40"/>
    <property type="match status" value="3"/>
</dbReference>
<evidence type="ECO:0000256" key="1">
    <source>
        <dbReference type="PROSITE-ProRule" id="PRU00221"/>
    </source>
</evidence>
<dbReference type="GeneID" id="89936257"/>
<dbReference type="PANTHER" id="PTHR19879:SF9">
    <property type="entry name" value="TRANSCRIPTION INITIATION FACTOR TFIID SUBUNIT 5"/>
    <property type="match status" value="1"/>
</dbReference>
<evidence type="ECO:0000313" key="3">
    <source>
        <dbReference type="Proteomes" id="UP001302812"/>
    </source>
</evidence>
<comment type="caution">
    <text evidence="2">The sequence shown here is derived from an EMBL/GenBank/DDBJ whole genome shotgun (WGS) entry which is preliminary data.</text>
</comment>
<accession>A0AAN6QGK9</accession>
<dbReference type="PROSITE" id="PS50082">
    <property type="entry name" value="WD_REPEATS_2"/>
    <property type="match status" value="2"/>
</dbReference>
<dbReference type="PROSITE" id="PS50294">
    <property type="entry name" value="WD_REPEATS_REGION"/>
    <property type="match status" value="2"/>
</dbReference>
<proteinExistence type="predicted"/>
<feature type="repeat" description="WD" evidence="1">
    <location>
        <begin position="81"/>
        <end position="122"/>
    </location>
</feature>
<gene>
    <name evidence="2" type="ORF">N656DRAFT_716431</name>
</gene>
<evidence type="ECO:0000313" key="2">
    <source>
        <dbReference type="EMBL" id="KAK4109251.1"/>
    </source>
</evidence>
<dbReference type="Proteomes" id="UP001302812">
    <property type="component" value="Unassembled WGS sequence"/>
</dbReference>
<dbReference type="SMART" id="SM00320">
    <property type="entry name" value="WD40"/>
    <property type="match status" value="3"/>
</dbReference>
<protein>
    <submittedName>
        <fullName evidence="2">WD40 repeat-like protein</fullName>
    </submittedName>
</protein>
<dbReference type="PANTHER" id="PTHR19879">
    <property type="entry name" value="TRANSCRIPTION INITIATION FACTOR TFIID"/>
    <property type="match status" value="1"/>
</dbReference>
<dbReference type="InterPro" id="IPR015943">
    <property type="entry name" value="WD40/YVTN_repeat-like_dom_sf"/>
</dbReference>
<dbReference type="Gene3D" id="2.130.10.10">
    <property type="entry name" value="YVTN repeat-like/Quinoprotein amine dehydrogenase"/>
    <property type="match status" value="2"/>
</dbReference>